<evidence type="ECO:0000256" key="2">
    <source>
        <dbReference type="ARBA" id="ARBA00022801"/>
    </source>
</evidence>
<dbReference type="InterPro" id="IPR020867">
    <property type="entry name" value="THF_DH/CycHdrlase_CS"/>
</dbReference>
<keyword evidence="3" id="KW-0560">Oxidoreductase</keyword>
<dbReference type="PANTHER" id="PTHR48099:SF5">
    <property type="entry name" value="C-1-TETRAHYDROFOLATE SYNTHASE, CYTOPLASMIC"/>
    <property type="match status" value="1"/>
</dbReference>
<keyword evidence="2 6" id="KW-0378">Hydrolase</keyword>
<evidence type="ECO:0000256" key="1">
    <source>
        <dbReference type="ARBA" id="ARBA00012776"/>
    </source>
</evidence>
<dbReference type="Proteomes" id="UP000053676">
    <property type="component" value="Unassembled WGS sequence"/>
</dbReference>
<dbReference type="GO" id="GO:0035999">
    <property type="term" value="P:tetrahydrofolate interconversion"/>
    <property type="evidence" value="ECO:0007669"/>
    <property type="project" value="TreeGrafter"/>
</dbReference>
<dbReference type="KEGG" id="nai:NECAME_08918"/>
<dbReference type="OrthoDB" id="1845775at2759"/>
<dbReference type="PROSITE" id="PS00767">
    <property type="entry name" value="THF_DHG_CYH_2"/>
    <property type="match status" value="1"/>
</dbReference>
<sequence length="105" mass="11686">MLLLDFLRYRVHAQYEQQRLLDCVPGDWIKPGAVVIDCGINVEEATEPGKKNKLYGDVDFEAAKEVAGYITPVPGGVGPMTVAMLLKNTYEQALRRRLHENNGVA</sequence>
<dbReference type="Pfam" id="PF02882">
    <property type="entry name" value="THF_DHG_CYH_C"/>
    <property type="match status" value="1"/>
</dbReference>
<evidence type="ECO:0000256" key="3">
    <source>
        <dbReference type="ARBA" id="ARBA00023002"/>
    </source>
</evidence>
<keyword evidence="7" id="KW-1185">Reference proteome</keyword>
<dbReference type="Gene3D" id="3.40.50.720">
    <property type="entry name" value="NAD(P)-binding Rossmann-like Domain"/>
    <property type="match status" value="1"/>
</dbReference>
<organism evidence="6 7">
    <name type="scientific">Necator americanus</name>
    <name type="common">Human hookworm</name>
    <dbReference type="NCBI Taxonomy" id="51031"/>
    <lineage>
        <taxon>Eukaryota</taxon>
        <taxon>Metazoa</taxon>
        <taxon>Ecdysozoa</taxon>
        <taxon>Nematoda</taxon>
        <taxon>Chromadorea</taxon>
        <taxon>Rhabditida</taxon>
        <taxon>Rhabditina</taxon>
        <taxon>Rhabditomorpha</taxon>
        <taxon>Strongyloidea</taxon>
        <taxon>Ancylostomatidae</taxon>
        <taxon>Bunostominae</taxon>
        <taxon>Necator</taxon>
    </lineage>
</organism>
<dbReference type="PANTHER" id="PTHR48099">
    <property type="entry name" value="C-1-TETRAHYDROFOLATE SYNTHASE, CYTOPLASMIC-RELATED"/>
    <property type="match status" value="1"/>
</dbReference>
<comment type="catalytic activity">
    <reaction evidence="4">
        <text>(6R)-5,10-methenyltetrahydrofolate + H2O = (6R)-10-formyltetrahydrofolate + H(+)</text>
        <dbReference type="Rhea" id="RHEA:23700"/>
        <dbReference type="ChEBI" id="CHEBI:15377"/>
        <dbReference type="ChEBI" id="CHEBI:15378"/>
        <dbReference type="ChEBI" id="CHEBI:57455"/>
        <dbReference type="ChEBI" id="CHEBI:195366"/>
        <dbReference type="EC" id="3.5.4.9"/>
    </reaction>
</comment>
<dbReference type="InterPro" id="IPR000672">
    <property type="entry name" value="THF_DH/CycHdrlase"/>
</dbReference>
<evidence type="ECO:0000259" key="5">
    <source>
        <dbReference type="Pfam" id="PF02882"/>
    </source>
</evidence>
<dbReference type="InterPro" id="IPR020631">
    <property type="entry name" value="THF_DH/CycHdrlase_NAD-bd_dom"/>
</dbReference>
<dbReference type="EMBL" id="KI658946">
    <property type="protein sequence ID" value="ETN80784.1"/>
    <property type="molecule type" value="Genomic_DNA"/>
</dbReference>
<evidence type="ECO:0000313" key="6">
    <source>
        <dbReference type="EMBL" id="ETN80784.1"/>
    </source>
</evidence>
<protein>
    <recommendedName>
        <fullName evidence="1">methenyltetrahydrofolate cyclohydrolase</fullName>
        <ecNumber evidence="1">3.5.4.9</ecNumber>
    </recommendedName>
</protein>
<feature type="domain" description="Tetrahydrofolate dehydrogenase/cyclohydrolase NAD(P)-binding" evidence="5">
    <location>
        <begin position="23"/>
        <end position="95"/>
    </location>
</feature>
<dbReference type="Gene3D" id="3.40.50.10860">
    <property type="entry name" value="Leucine Dehydrogenase, chain A, domain 1"/>
    <property type="match status" value="1"/>
</dbReference>
<gene>
    <name evidence="6" type="ORF">NECAME_08918</name>
</gene>
<dbReference type="PRINTS" id="PR00085">
    <property type="entry name" value="THFDHDRGNASE"/>
</dbReference>
<dbReference type="InterPro" id="IPR036291">
    <property type="entry name" value="NAD(P)-bd_dom_sf"/>
</dbReference>
<dbReference type="GO" id="GO:0005829">
    <property type="term" value="C:cytosol"/>
    <property type="evidence" value="ECO:0007669"/>
    <property type="project" value="TreeGrafter"/>
</dbReference>
<dbReference type="GO" id="GO:0004477">
    <property type="term" value="F:methenyltetrahydrofolate cyclohydrolase activity"/>
    <property type="evidence" value="ECO:0007669"/>
    <property type="project" value="UniProtKB-EC"/>
</dbReference>
<reference evidence="7" key="1">
    <citation type="journal article" date="2014" name="Nat. Genet.">
        <title>Genome of the human hookworm Necator americanus.</title>
        <authorList>
            <person name="Tang Y.T."/>
            <person name="Gao X."/>
            <person name="Rosa B.A."/>
            <person name="Abubucker S."/>
            <person name="Hallsworth-Pepin K."/>
            <person name="Martin J."/>
            <person name="Tyagi R."/>
            <person name="Heizer E."/>
            <person name="Zhang X."/>
            <person name="Bhonagiri-Palsikar V."/>
            <person name="Minx P."/>
            <person name="Warren W.C."/>
            <person name="Wang Q."/>
            <person name="Zhan B."/>
            <person name="Hotez P.J."/>
            <person name="Sternberg P.W."/>
            <person name="Dougall A."/>
            <person name="Gaze S.T."/>
            <person name="Mulvenna J."/>
            <person name="Sotillo J."/>
            <person name="Ranganathan S."/>
            <person name="Rabelo E.M."/>
            <person name="Wilson R.K."/>
            <person name="Felgner P.L."/>
            <person name="Bethony J."/>
            <person name="Hawdon J.M."/>
            <person name="Gasser R.B."/>
            <person name="Loukas A."/>
            <person name="Mitreva M."/>
        </authorList>
    </citation>
    <scope>NUCLEOTIDE SEQUENCE [LARGE SCALE GENOMIC DNA]</scope>
</reference>
<dbReference type="SUPFAM" id="SSF51735">
    <property type="entry name" value="NAD(P)-binding Rossmann-fold domains"/>
    <property type="match status" value="1"/>
</dbReference>
<evidence type="ECO:0000256" key="4">
    <source>
        <dbReference type="ARBA" id="ARBA00036357"/>
    </source>
</evidence>
<accession>W2TGT6</accession>
<proteinExistence type="predicted"/>
<dbReference type="AlphaFoldDB" id="W2TGT6"/>
<name>W2TGT6_NECAM</name>
<evidence type="ECO:0000313" key="7">
    <source>
        <dbReference type="Proteomes" id="UP000053676"/>
    </source>
</evidence>
<dbReference type="STRING" id="51031.W2TGT6"/>
<dbReference type="GO" id="GO:0004488">
    <property type="term" value="F:methylenetetrahydrofolate dehydrogenase (NADP+) activity"/>
    <property type="evidence" value="ECO:0007669"/>
    <property type="project" value="InterPro"/>
</dbReference>
<dbReference type="EC" id="3.5.4.9" evidence="1"/>